<evidence type="ECO:0000256" key="2">
    <source>
        <dbReference type="ARBA" id="ARBA00023015"/>
    </source>
</evidence>
<dbReference type="InterPro" id="IPR051054">
    <property type="entry name" value="SorC_transcr_regulators"/>
</dbReference>
<proteinExistence type="inferred from homology"/>
<protein>
    <submittedName>
        <fullName evidence="6">Deoxyribonucleoside regulator</fullName>
    </submittedName>
</protein>
<evidence type="ECO:0000256" key="3">
    <source>
        <dbReference type="ARBA" id="ARBA00023125"/>
    </source>
</evidence>
<feature type="domain" description="Sugar-binding" evidence="5">
    <location>
        <begin position="2"/>
        <end position="78"/>
    </location>
</feature>
<gene>
    <name evidence="6" type="primary">deoR_10</name>
    <name evidence="6" type="ORF">SDC9_207070</name>
</gene>
<comment type="similarity">
    <text evidence="1">Belongs to the SorC transcriptional regulatory family.</text>
</comment>
<evidence type="ECO:0000259" key="5">
    <source>
        <dbReference type="Pfam" id="PF04198"/>
    </source>
</evidence>
<evidence type="ECO:0000313" key="6">
    <source>
        <dbReference type="EMBL" id="MPN59349.1"/>
    </source>
</evidence>
<keyword evidence="4" id="KW-0804">Transcription</keyword>
<dbReference type="Gene3D" id="3.40.50.1360">
    <property type="match status" value="1"/>
</dbReference>
<dbReference type="PANTHER" id="PTHR34294:SF1">
    <property type="entry name" value="TRANSCRIPTIONAL REGULATOR LSRR"/>
    <property type="match status" value="1"/>
</dbReference>
<accession>A0A645J9F5</accession>
<dbReference type="InterPro" id="IPR007324">
    <property type="entry name" value="Sugar-bd_dom_put"/>
</dbReference>
<name>A0A645J9F5_9ZZZZ</name>
<keyword evidence="3" id="KW-0238">DNA-binding</keyword>
<keyword evidence="2" id="KW-0805">Transcription regulation</keyword>
<dbReference type="GO" id="GO:0003677">
    <property type="term" value="F:DNA binding"/>
    <property type="evidence" value="ECO:0007669"/>
    <property type="project" value="UniProtKB-KW"/>
</dbReference>
<dbReference type="GO" id="GO:0030246">
    <property type="term" value="F:carbohydrate binding"/>
    <property type="evidence" value="ECO:0007669"/>
    <property type="project" value="InterPro"/>
</dbReference>
<comment type="caution">
    <text evidence="6">The sequence shown here is derived from an EMBL/GenBank/DDBJ whole genome shotgun (WGS) entry which is preliminary data.</text>
</comment>
<dbReference type="Pfam" id="PF04198">
    <property type="entry name" value="Sugar-bind"/>
    <property type="match status" value="1"/>
</dbReference>
<dbReference type="InterPro" id="IPR037171">
    <property type="entry name" value="NagB/RpiA_transferase-like"/>
</dbReference>
<evidence type="ECO:0000256" key="1">
    <source>
        <dbReference type="ARBA" id="ARBA00010466"/>
    </source>
</evidence>
<reference evidence="6" key="1">
    <citation type="submission" date="2019-08" db="EMBL/GenBank/DDBJ databases">
        <authorList>
            <person name="Kucharzyk K."/>
            <person name="Murdoch R.W."/>
            <person name="Higgins S."/>
            <person name="Loffler F."/>
        </authorList>
    </citation>
    <scope>NUCLEOTIDE SEQUENCE</scope>
</reference>
<dbReference type="PANTHER" id="PTHR34294">
    <property type="entry name" value="TRANSCRIPTIONAL REGULATOR-RELATED"/>
    <property type="match status" value="1"/>
</dbReference>
<organism evidence="6">
    <name type="scientific">bioreactor metagenome</name>
    <dbReference type="NCBI Taxonomy" id="1076179"/>
    <lineage>
        <taxon>unclassified sequences</taxon>
        <taxon>metagenomes</taxon>
        <taxon>ecological metagenomes</taxon>
    </lineage>
</organism>
<dbReference type="AlphaFoldDB" id="A0A645J9F5"/>
<sequence length="85" mass="9222">MASGVVGDVCLHVIDQDGRLCDTALDERIMALPFENIKQKEYRIGIAAGRNKIEPVYAALRGGIINVLVIDEDIAKAVAAKEDQI</sequence>
<dbReference type="SUPFAM" id="SSF100950">
    <property type="entry name" value="NagB/RpiA/CoA transferase-like"/>
    <property type="match status" value="1"/>
</dbReference>
<evidence type="ECO:0000256" key="4">
    <source>
        <dbReference type="ARBA" id="ARBA00023163"/>
    </source>
</evidence>
<dbReference type="EMBL" id="VSSQ01133246">
    <property type="protein sequence ID" value="MPN59349.1"/>
    <property type="molecule type" value="Genomic_DNA"/>
</dbReference>